<dbReference type="InterPro" id="IPR029063">
    <property type="entry name" value="SAM-dependent_MTases_sf"/>
</dbReference>
<keyword evidence="2" id="KW-0804">Transcription</keyword>
<dbReference type="PROSITE" id="PS50985">
    <property type="entry name" value="GRAS"/>
    <property type="match status" value="1"/>
</dbReference>
<comment type="caution">
    <text evidence="3">Lacks conserved residue(s) required for the propagation of feature annotation.</text>
</comment>
<dbReference type="AlphaFoldDB" id="A0AAV5LG64"/>
<protein>
    <submittedName>
        <fullName evidence="4">Uncharacterized protein</fullName>
    </submittedName>
</protein>
<evidence type="ECO:0000313" key="5">
    <source>
        <dbReference type="Proteomes" id="UP001054252"/>
    </source>
</evidence>
<dbReference type="Pfam" id="PF03514">
    <property type="entry name" value="GRAS"/>
    <property type="match status" value="1"/>
</dbReference>
<reference evidence="4 5" key="1">
    <citation type="journal article" date="2021" name="Commun. Biol.">
        <title>The genome of Shorea leprosula (Dipterocarpaceae) highlights the ecological relevance of drought in aseasonal tropical rainforests.</title>
        <authorList>
            <person name="Ng K.K.S."/>
            <person name="Kobayashi M.J."/>
            <person name="Fawcett J.A."/>
            <person name="Hatakeyama M."/>
            <person name="Paape T."/>
            <person name="Ng C.H."/>
            <person name="Ang C.C."/>
            <person name="Tnah L.H."/>
            <person name="Lee C.T."/>
            <person name="Nishiyama T."/>
            <person name="Sese J."/>
            <person name="O'Brien M.J."/>
            <person name="Copetti D."/>
            <person name="Mohd Noor M.I."/>
            <person name="Ong R.C."/>
            <person name="Putra M."/>
            <person name="Sireger I.Z."/>
            <person name="Indrioko S."/>
            <person name="Kosugi Y."/>
            <person name="Izuno A."/>
            <person name="Isagi Y."/>
            <person name="Lee S.L."/>
            <person name="Shimizu K.K."/>
        </authorList>
    </citation>
    <scope>NUCLEOTIDE SEQUENCE [LARGE SCALE GENOMIC DNA]</scope>
    <source>
        <strain evidence="4">214</strain>
    </source>
</reference>
<evidence type="ECO:0000256" key="1">
    <source>
        <dbReference type="ARBA" id="ARBA00023015"/>
    </source>
</evidence>
<feature type="region of interest" description="SAW" evidence="3">
    <location>
        <begin position="273"/>
        <end position="351"/>
    </location>
</feature>
<dbReference type="InterPro" id="IPR005202">
    <property type="entry name" value="TF_GRAS"/>
</dbReference>
<evidence type="ECO:0000256" key="3">
    <source>
        <dbReference type="PROSITE-ProRule" id="PRU01191"/>
    </source>
</evidence>
<name>A0AAV5LG64_9ROSI</name>
<gene>
    <name evidence="4" type="ORF">SLEP1_g44438</name>
</gene>
<dbReference type="EMBL" id="BPVZ01000115">
    <property type="protein sequence ID" value="GKV36290.1"/>
    <property type="molecule type" value="Genomic_DNA"/>
</dbReference>
<sequence>MNGDVVDALKKCAEALQHGNSRLANAEMGRVVDLAEKETEPRNRRLIRYFAQALACRAYGFHPKLFSVPSSDWKNKISEWCGILPTLGWAIADVIKGKRKVHVIEPVKHMDIFEQWVSFLSESYNWVGLTHLRLSFLVQENVEFSKESENKFIRAFHHCQIALEYKIFSVNSFADIDVSLLELRDGEFVVVYCMCVFSKMLSEALALEKLLLRVRDVMRAGIMIVVEHEANHNQSDFLLRFDESLKYYSSTFRGFLYRDIETYFRYQIWNIVACEGSNRVERHQTWAQWKSLLIYYGFSIFNLVTKWESKEHEEWTKDGILVITSTETEKRPIFFVSAWRTLTSPSKSSGSDEG</sequence>
<feature type="region of interest" description="Leucine repeat II (LRII)" evidence="3">
    <location>
        <begin position="147"/>
        <end position="179"/>
    </location>
</feature>
<keyword evidence="1" id="KW-0805">Transcription regulation</keyword>
<comment type="caution">
    <text evidence="4">The sequence shown here is derived from an EMBL/GenBank/DDBJ whole genome shotgun (WGS) entry which is preliminary data.</text>
</comment>
<organism evidence="4 5">
    <name type="scientific">Rubroshorea leprosula</name>
    <dbReference type="NCBI Taxonomy" id="152421"/>
    <lineage>
        <taxon>Eukaryota</taxon>
        <taxon>Viridiplantae</taxon>
        <taxon>Streptophyta</taxon>
        <taxon>Embryophyta</taxon>
        <taxon>Tracheophyta</taxon>
        <taxon>Spermatophyta</taxon>
        <taxon>Magnoliopsida</taxon>
        <taxon>eudicotyledons</taxon>
        <taxon>Gunneridae</taxon>
        <taxon>Pentapetalae</taxon>
        <taxon>rosids</taxon>
        <taxon>malvids</taxon>
        <taxon>Malvales</taxon>
        <taxon>Dipterocarpaceae</taxon>
        <taxon>Rubroshorea</taxon>
    </lineage>
</organism>
<keyword evidence="5" id="KW-1185">Reference proteome</keyword>
<dbReference type="Proteomes" id="UP001054252">
    <property type="component" value="Unassembled WGS sequence"/>
</dbReference>
<evidence type="ECO:0000256" key="2">
    <source>
        <dbReference type="ARBA" id="ARBA00023163"/>
    </source>
</evidence>
<dbReference type="Gene3D" id="3.40.50.150">
    <property type="entry name" value="Vaccinia Virus protein VP39"/>
    <property type="match status" value="1"/>
</dbReference>
<comment type="similarity">
    <text evidence="3">Belongs to the GRAS family.</text>
</comment>
<dbReference type="PANTHER" id="PTHR31636">
    <property type="entry name" value="OSJNBA0084A10.13 PROTEIN-RELATED"/>
    <property type="match status" value="1"/>
</dbReference>
<proteinExistence type="inferred from homology"/>
<accession>A0AAV5LG64</accession>
<evidence type="ECO:0000313" key="4">
    <source>
        <dbReference type="EMBL" id="GKV36290.1"/>
    </source>
</evidence>